<dbReference type="NCBIfam" id="NF005486">
    <property type="entry name" value="PRK07093.1"/>
    <property type="match status" value="1"/>
</dbReference>
<dbReference type="InterPro" id="IPR005801">
    <property type="entry name" value="ADC_synthase"/>
</dbReference>
<gene>
    <name evidence="2" type="ORF">CVP05_07510</name>
</gene>
<dbReference type="EMBL" id="PHHA01000018">
    <property type="protein sequence ID" value="PJG85096.1"/>
    <property type="molecule type" value="Genomic_DNA"/>
</dbReference>
<feature type="domain" description="Chorismate-utilising enzyme C-terminal" evidence="1">
    <location>
        <begin position="62"/>
        <end position="304"/>
    </location>
</feature>
<dbReference type="Proteomes" id="UP000229329">
    <property type="component" value="Unassembled WGS sequence"/>
</dbReference>
<dbReference type="SUPFAM" id="SSF56322">
    <property type="entry name" value="ADC synthase"/>
    <property type="match status" value="1"/>
</dbReference>
<comment type="caution">
    <text evidence="2">The sequence shown here is derived from an EMBL/GenBank/DDBJ whole genome shotgun (WGS) entry which is preliminary data.</text>
</comment>
<dbReference type="PANTHER" id="PTHR11236">
    <property type="entry name" value="AMINOBENZOATE/ANTHRANILATE SYNTHASE"/>
    <property type="match status" value="1"/>
</dbReference>
<dbReference type="InterPro" id="IPR019999">
    <property type="entry name" value="Anth_synth_I-like"/>
</dbReference>
<evidence type="ECO:0000259" key="1">
    <source>
        <dbReference type="Pfam" id="PF00425"/>
    </source>
</evidence>
<reference evidence="2 3" key="1">
    <citation type="submission" date="2017-11" db="EMBL/GenBank/DDBJ databases">
        <title>Reclassification of Bisgaard taxon 7 as Conservatibacter flavescens gen. nov., sp. nov.</title>
        <authorList>
            <person name="Christensen H."/>
        </authorList>
    </citation>
    <scope>NUCLEOTIDE SEQUENCE [LARGE SCALE GENOMIC DNA]</scope>
    <source>
        <strain evidence="2 3">7_4</strain>
    </source>
</reference>
<accession>A0A2M8S1X1</accession>
<proteinExistence type="predicted"/>
<dbReference type="PRINTS" id="PR00095">
    <property type="entry name" value="ANTSNTHASEI"/>
</dbReference>
<dbReference type="GO" id="GO:0000162">
    <property type="term" value="P:L-tryptophan biosynthetic process"/>
    <property type="evidence" value="ECO:0007669"/>
    <property type="project" value="TreeGrafter"/>
</dbReference>
<keyword evidence="3" id="KW-1185">Reference proteome</keyword>
<name>A0A2M8S1X1_9PAST</name>
<dbReference type="PANTHER" id="PTHR11236:SF50">
    <property type="entry name" value="AMINODEOXYCHORISMATE SYNTHASE COMPONENT 1"/>
    <property type="match status" value="1"/>
</dbReference>
<dbReference type="RefSeq" id="WP_100288954.1">
    <property type="nucleotide sequence ID" value="NZ_PHHA01000018.1"/>
</dbReference>
<protein>
    <submittedName>
        <fullName evidence="2">Aminodeoxychorismate synthase component I</fullName>
    </submittedName>
</protein>
<dbReference type="InterPro" id="IPR015890">
    <property type="entry name" value="Chorismate_C"/>
</dbReference>
<dbReference type="GO" id="GO:0046820">
    <property type="term" value="F:4-amino-4-deoxychorismate synthase activity"/>
    <property type="evidence" value="ECO:0007669"/>
    <property type="project" value="TreeGrafter"/>
</dbReference>
<dbReference type="OrthoDB" id="9803598at2"/>
<organism evidence="2 3">
    <name type="scientific">Conservatibacter flavescens</name>
    <dbReference type="NCBI Taxonomy" id="28161"/>
    <lineage>
        <taxon>Bacteria</taxon>
        <taxon>Pseudomonadati</taxon>
        <taxon>Pseudomonadota</taxon>
        <taxon>Gammaproteobacteria</taxon>
        <taxon>Pasteurellales</taxon>
        <taxon>Pasteurellaceae</taxon>
        <taxon>Conservatibacter</taxon>
    </lineage>
</organism>
<dbReference type="Gene3D" id="3.60.120.10">
    <property type="entry name" value="Anthranilate synthase"/>
    <property type="match status" value="1"/>
</dbReference>
<dbReference type="AlphaFoldDB" id="A0A2M8S1X1"/>
<evidence type="ECO:0000313" key="3">
    <source>
        <dbReference type="Proteomes" id="UP000229329"/>
    </source>
</evidence>
<sequence>MIAAPFFFLIDFEQQKPLILPLEQAAKCGVFFHILGQTNLKVPDNMTLPEFQLNKTPYDPVQYQYSFERVQQELQKGNTYLLNLTAPTAIDCNYSLEQLFHSTQAPYKLWLQNEFVCFSPECFIKMQGNTVYAYPMKGTIDATLPNAAQQLINSSKELWEHHTIVDLMRNDLALIAENIQVTRFRYLERIETERGAILQTSSEICGTLPDNWRQNPLELLQKMLPAGSISGAPKLRTINIIQTVEPQMRGYYTGVFGLFDGENLYSAVAIRYIEQTPNGLQFRSGGGITAQSQCADEYQELQQKVYVPLTQRTA</sequence>
<dbReference type="Pfam" id="PF00425">
    <property type="entry name" value="Chorismate_bind"/>
    <property type="match status" value="1"/>
</dbReference>
<evidence type="ECO:0000313" key="2">
    <source>
        <dbReference type="EMBL" id="PJG85096.1"/>
    </source>
</evidence>